<protein>
    <submittedName>
        <fullName evidence="1">Uncharacterized protein</fullName>
    </submittedName>
</protein>
<dbReference type="Proteomes" id="UP000008363">
    <property type="component" value="Unassembled WGS sequence"/>
</dbReference>
<organism evidence="1 2">
    <name type="scientific">Gordonia rhizosphera NBRC 16068</name>
    <dbReference type="NCBI Taxonomy" id="1108045"/>
    <lineage>
        <taxon>Bacteria</taxon>
        <taxon>Bacillati</taxon>
        <taxon>Actinomycetota</taxon>
        <taxon>Actinomycetes</taxon>
        <taxon>Mycobacteriales</taxon>
        <taxon>Gordoniaceae</taxon>
        <taxon>Gordonia</taxon>
    </lineage>
</organism>
<sequence>MAALKEFYAETRAKAVVRARGLARHPLLWAILTPPVNASWQPVTCGAAVQTTA</sequence>
<keyword evidence="2" id="KW-1185">Reference proteome</keyword>
<evidence type="ECO:0000313" key="1">
    <source>
        <dbReference type="EMBL" id="GAB92480.1"/>
    </source>
</evidence>
<gene>
    <name evidence="1" type="ORF">GORHZ_180_00410</name>
</gene>
<name>K6VZZ0_9ACTN</name>
<reference evidence="1 2" key="1">
    <citation type="submission" date="2012-08" db="EMBL/GenBank/DDBJ databases">
        <title>Whole genome shotgun sequence of Gordonia rhizosphera NBRC 16068.</title>
        <authorList>
            <person name="Takarada H."/>
            <person name="Isaki S."/>
            <person name="Hosoyama A."/>
            <person name="Tsuchikane K."/>
            <person name="Katsumata H."/>
            <person name="Baba S."/>
            <person name="Ohji S."/>
            <person name="Yamazaki S."/>
            <person name="Fujita N."/>
        </authorList>
    </citation>
    <scope>NUCLEOTIDE SEQUENCE [LARGE SCALE GENOMIC DNA]</scope>
    <source>
        <strain evidence="1 2">NBRC 16068</strain>
    </source>
</reference>
<accession>K6VZZ0</accession>
<dbReference type="EMBL" id="BAHC01000180">
    <property type="protein sequence ID" value="GAB92480.1"/>
    <property type="molecule type" value="Genomic_DNA"/>
</dbReference>
<dbReference type="AlphaFoldDB" id="K6VZZ0"/>
<comment type="caution">
    <text evidence="1">The sequence shown here is derived from an EMBL/GenBank/DDBJ whole genome shotgun (WGS) entry which is preliminary data.</text>
</comment>
<evidence type="ECO:0000313" key="2">
    <source>
        <dbReference type="Proteomes" id="UP000008363"/>
    </source>
</evidence>
<proteinExistence type="predicted"/>